<feature type="transmembrane region" description="Helical" evidence="7">
    <location>
        <begin position="363"/>
        <end position="387"/>
    </location>
</feature>
<organism evidence="8">
    <name type="scientific">Culicoides sonorensis</name>
    <name type="common">Biting midge</name>
    <dbReference type="NCBI Taxonomy" id="179676"/>
    <lineage>
        <taxon>Eukaryota</taxon>
        <taxon>Metazoa</taxon>
        <taxon>Ecdysozoa</taxon>
        <taxon>Arthropoda</taxon>
        <taxon>Hexapoda</taxon>
        <taxon>Insecta</taxon>
        <taxon>Pterygota</taxon>
        <taxon>Neoptera</taxon>
        <taxon>Endopterygota</taxon>
        <taxon>Diptera</taxon>
        <taxon>Nematocera</taxon>
        <taxon>Chironomoidea</taxon>
        <taxon>Ceratopogonidae</taxon>
        <taxon>Ceratopogoninae</taxon>
        <taxon>Culicoides</taxon>
        <taxon>Monoculicoides</taxon>
    </lineage>
</organism>
<dbReference type="GO" id="GO:0005337">
    <property type="term" value="F:nucleoside transmembrane transporter activity"/>
    <property type="evidence" value="ECO:0007669"/>
    <property type="project" value="InterPro"/>
</dbReference>
<dbReference type="PANTHER" id="PTHR10332">
    <property type="entry name" value="EQUILIBRATIVE NUCLEOSIDE TRANSPORTER"/>
    <property type="match status" value="1"/>
</dbReference>
<dbReference type="PRINTS" id="PR01130">
    <property type="entry name" value="DERENTRNSPRT"/>
</dbReference>
<evidence type="ECO:0000256" key="1">
    <source>
        <dbReference type="ARBA" id="ARBA00004141"/>
    </source>
</evidence>
<evidence type="ECO:0000256" key="3">
    <source>
        <dbReference type="ARBA" id="ARBA00022448"/>
    </source>
</evidence>
<keyword evidence="5 7" id="KW-1133">Transmembrane helix</keyword>
<dbReference type="InterPro" id="IPR036259">
    <property type="entry name" value="MFS_trans_sf"/>
</dbReference>
<keyword evidence="6 7" id="KW-0472">Membrane</keyword>
<name>A0A336MEK9_CULSO</name>
<feature type="transmembrane region" description="Helical" evidence="7">
    <location>
        <begin position="90"/>
        <end position="118"/>
    </location>
</feature>
<dbReference type="GO" id="GO:0005886">
    <property type="term" value="C:plasma membrane"/>
    <property type="evidence" value="ECO:0007669"/>
    <property type="project" value="TreeGrafter"/>
</dbReference>
<dbReference type="PIRSF" id="PIRSF016379">
    <property type="entry name" value="ENT"/>
    <property type="match status" value="1"/>
</dbReference>
<feature type="transmembrane region" description="Helical" evidence="7">
    <location>
        <begin position="195"/>
        <end position="217"/>
    </location>
</feature>
<feature type="transmembrane region" description="Helical" evidence="7">
    <location>
        <begin position="138"/>
        <end position="158"/>
    </location>
</feature>
<dbReference type="PANTHER" id="PTHR10332:SF80">
    <property type="entry name" value="EQUILIBRATIVE NUCLEOSIDE TRANSPORTER 2, ISOFORM A"/>
    <property type="match status" value="1"/>
</dbReference>
<keyword evidence="3" id="KW-0813">Transport</keyword>
<comment type="similarity">
    <text evidence="2">Belongs to the SLC29A/ENT transporter (TC 2.A.57) family.</text>
</comment>
<feature type="transmembrane region" description="Helical" evidence="7">
    <location>
        <begin position="431"/>
        <end position="455"/>
    </location>
</feature>
<accession>A0A336MEK9</accession>
<evidence type="ECO:0000256" key="5">
    <source>
        <dbReference type="ARBA" id="ARBA00022989"/>
    </source>
</evidence>
<evidence type="ECO:0000256" key="4">
    <source>
        <dbReference type="ARBA" id="ARBA00022692"/>
    </source>
</evidence>
<feature type="transmembrane region" description="Helical" evidence="7">
    <location>
        <begin position="325"/>
        <end position="343"/>
    </location>
</feature>
<dbReference type="Pfam" id="PF01733">
    <property type="entry name" value="Nucleoside_tran"/>
    <property type="match status" value="1"/>
</dbReference>
<evidence type="ECO:0000256" key="2">
    <source>
        <dbReference type="ARBA" id="ARBA00007965"/>
    </source>
</evidence>
<dbReference type="EMBL" id="UFQT01000883">
    <property type="protein sequence ID" value="SSX27821.1"/>
    <property type="molecule type" value="Genomic_DNA"/>
</dbReference>
<reference evidence="8" key="1">
    <citation type="submission" date="2018-07" db="EMBL/GenBank/DDBJ databases">
        <authorList>
            <person name="Quirk P.G."/>
            <person name="Krulwich T.A."/>
        </authorList>
    </citation>
    <scope>NUCLEOTIDE SEQUENCE</scope>
</reference>
<evidence type="ECO:0000313" key="8">
    <source>
        <dbReference type="EMBL" id="SSX27821.1"/>
    </source>
</evidence>
<keyword evidence="4 7" id="KW-0812">Transmembrane</keyword>
<feature type="transmembrane region" description="Helical" evidence="7">
    <location>
        <begin position="170"/>
        <end position="189"/>
    </location>
</feature>
<protein>
    <submittedName>
        <fullName evidence="8">CSON014882 protein</fullName>
    </submittedName>
</protein>
<evidence type="ECO:0000256" key="6">
    <source>
        <dbReference type="ARBA" id="ARBA00023136"/>
    </source>
</evidence>
<proteinExistence type="inferred from homology"/>
<evidence type="ECO:0000256" key="7">
    <source>
        <dbReference type="SAM" id="Phobius"/>
    </source>
</evidence>
<sequence length="498" mass="56489">MKMPRQEESLLLNNRNGVSIVSTYNTFFTDSHTSQSQTGSETTEKAPFLVEPVRLTPAWEESNLPNDELNFKGMTMERAKMEIDPPKDRLNIVFLTLVLHGIGTLTPWNMFITAKAYFVDYKLSKDYTDEDSNYTANFLAYLGFASQIPNLLFNWLNVFVQMGGNLTTRIVWSLLFEVLLFVITVGMAMSDTSKIPGVFFWVTMATVVLLNMAGGIYQNSVYGMAAKLPIKYTGAVVLGSNISGSFAAIMSLLSTSFAESVRTAAIYYFITAMFVLLICFDTYFALPLNKYYKYHEMLAEKEKQRVERAGFDSGRPPYWKIFKDAFPQLFNVFLIFFVTLSVFPAVHSDIKQVDSDFFIPKDMFTTVTCFLTFNFCAMLGSLLTSWIKWPSPRYLVWPVVARLVFIPLFIFCNYHPLNITRVLPIYIENDYVYWAIAIIMSVSSGYLSSLAMMYAPSYVESRYAPTAGMFAAASLITGIFTGILFSMGVPWLVANLKW</sequence>
<comment type="subcellular location">
    <subcellularLocation>
        <location evidence="1">Membrane</location>
        <topology evidence="1">Multi-pass membrane protein</topology>
    </subcellularLocation>
</comment>
<feature type="transmembrane region" description="Helical" evidence="7">
    <location>
        <begin position="394"/>
        <end position="411"/>
    </location>
</feature>
<dbReference type="InterPro" id="IPR002259">
    <property type="entry name" value="Eqnu_transpt"/>
</dbReference>
<feature type="transmembrane region" description="Helical" evidence="7">
    <location>
        <begin position="467"/>
        <end position="493"/>
    </location>
</feature>
<feature type="transmembrane region" description="Helical" evidence="7">
    <location>
        <begin position="229"/>
        <end position="253"/>
    </location>
</feature>
<feature type="transmembrane region" description="Helical" evidence="7">
    <location>
        <begin position="265"/>
        <end position="286"/>
    </location>
</feature>
<dbReference type="AlphaFoldDB" id="A0A336MEK9"/>
<dbReference type="VEuPathDB" id="VectorBase:CSON014882"/>
<gene>
    <name evidence="8" type="primary">CSON014882</name>
</gene>
<dbReference type="SUPFAM" id="SSF103473">
    <property type="entry name" value="MFS general substrate transporter"/>
    <property type="match status" value="1"/>
</dbReference>